<dbReference type="Proteomes" id="UP000094172">
    <property type="component" value="Unassembled WGS sequence"/>
</dbReference>
<protein>
    <recommendedName>
        <fullName evidence="1">Cupin type-2 domain-containing protein</fullName>
    </recommendedName>
</protein>
<dbReference type="InterPro" id="IPR014710">
    <property type="entry name" value="RmlC-like_jellyroll"/>
</dbReference>
<gene>
    <name evidence="2" type="ORF">AUC70_05780</name>
</gene>
<dbReference type="Pfam" id="PF07883">
    <property type="entry name" value="Cupin_2"/>
    <property type="match status" value="1"/>
</dbReference>
<dbReference type="EMBL" id="LPWE01000011">
    <property type="protein sequence ID" value="ODR95208.1"/>
    <property type="molecule type" value="Genomic_DNA"/>
</dbReference>
<proteinExistence type="predicted"/>
<dbReference type="Gene3D" id="2.60.120.10">
    <property type="entry name" value="Jelly Rolls"/>
    <property type="match status" value="1"/>
</dbReference>
<dbReference type="InterPro" id="IPR013096">
    <property type="entry name" value="Cupin_2"/>
</dbReference>
<comment type="caution">
    <text evidence="2">The sequence shown here is derived from an EMBL/GenBank/DDBJ whole genome shotgun (WGS) entry which is preliminary data.</text>
</comment>
<sequence>MEAITVLGLCNGSLIGLVRFSGQTAWERHPAGDEFLHILAGKTHITVLAEGGPMRFTAEAGSAVVVPRGLWHSQCPDSEVTTMFITPAAGSERSMKKDPRVAG</sequence>
<feature type="domain" description="Cupin type-2" evidence="1">
    <location>
        <begin position="23"/>
        <end position="73"/>
    </location>
</feature>
<evidence type="ECO:0000313" key="3">
    <source>
        <dbReference type="Proteomes" id="UP000094172"/>
    </source>
</evidence>
<keyword evidence="3" id="KW-1185">Reference proteome</keyword>
<dbReference type="SUPFAM" id="SSF51182">
    <property type="entry name" value="RmlC-like cupins"/>
    <property type="match status" value="1"/>
</dbReference>
<dbReference type="STRING" id="1774970.AUC70_05780"/>
<dbReference type="AlphaFoldDB" id="A0A1E3VNT7"/>
<dbReference type="InterPro" id="IPR011051">
    <property type="entry name" value="RmlC_Cupin_sf"/>
</dbReference>
<reference evidence="2 3" key="1">
    <citation type="journal article" date="2016" name="Environ. Microbiol.">
        <title>New Methyloceanibacter diversity from North Sea sediments includes methanotroph containing solely the soluble methane monooxygenase.</title>
        <authorList>
            <person name="Vekeman B."/>
            <person name="Kerckhof F.M."/>
            <person name="Cremers G."/>
            <person name="de Vos P."/>
            <person name="Vandamme P."/>
            <person name="Boon N."/>
            <person name="Op den Camp H.J."/>
            <person name="Heylen K."/>
        </authorList>
    </citation>
    <scope>NUCLEOTIDE SEQUENCE [LARGE SCALE GENOMIC DNA]</scope>
    <source>
        <strain evidence="2 3">R-67176</strain>
    </source>
</reference>
<accession>A0A1E3VNT7</accession>
<organism evidence="2 3">
    <name type="scientific">Methyloceanibacter stevinii</name>
    <dbReference type="NCBI Taxonomy" id="1774970"/>
    <lineage>
        <taxon>Bacteria</taxon>
        <taxon>Pseudomonadati</taxon>
        <taxon>Pseudomonadota</taxon>
        <taxon>Alphaproteobacteria</taxon>
        <taxon>Hyphomicrobiales</taxon>
        <taxon>Hyphomicrobiaceae</taxon>
        <taxon>Methyloceanibacter</taxon>
    </lineage>
</organism>
<name>A0A1E3VNT7_9HYPH</name>
<evidence type="ECO:0000313" key="2">
    <source>
        <dbReference type="EMBL" id="ODR95208.1"/>
    </source>
</evidence>
<evidence type="ECO:0000259" key="1">
    <source>
        <dbReference type="Pfam" id="PF07883"/>
    </source>
</evidence>